<feature type="transmembrane region" description="Helical" evidence="3">
    <location>
        <begin position="147"/>
        <end position="166"/>
    </location>
</feature>
<dbReference type="EMBL" id="QUAJ01000013">
    <property type="protein sequence ID" value="REI41048.1"/>
    <property type="molecule type" value="Genomic_DNA"/>
</dbReference>
<keyword evidence="3" id="KW-1133">Transmembrane helix</keyword>
<dbReference type="PANTHER" id="PTHR43479:SF11">
    <property type="entry name" value="ACREF_ENVCD OPERON REPRESSOR-RELATED"/>
    <property type="match status" value="1"/>
</dbReference>
<feature type="DNA-binding region" description="H-T-H motif" evidence="2">
    <location>
        <begin position="28"/>
        <end position="47"/>
    </location>
</feature>
<organism evidence="5 6">
    <name type="scientific">Psychrilyobacter piezotolerans</name>
    <dbReference type="NCBI Taxonomy" id="2293438"/>
    <lineage>
        <taxon>Bacteria</taxon>
        <taxon>Fusobacteriati</taxon>
        <taxon>Fusobacteriota</taxon>
        <taxon>Fusobacteriia</taxon>
        <taxon>Fusobacteriales</taxon>
        <taxon>Fusobacteriaceae</taxon>
        <taxon>Psychrilyobacter</taxon>
    </lineage>
</organism>
<feature type="domain" description="HTH tetR-type" evidence="4">
    <location>
        <begin position="5"/>
        <end position="65"/>
    </location>
</feature>
<accession>A0ABX9KGW2</accession>
<evidence type="ECO:0000256" key="2">
    <source>
        <dbReference type="PROSITE-ProRule" id="PRU00335"/>
    </source>
</evidence>
<evidence type="ECO:0000259" key="4">
    <source>
        <dbReference type="PROSITE" id="PS50977"/>
    </source>
</evidence>
<dbReference type="SUPFAM" id="SSF46689">
    <property type="entry name" value="Homeodomain-like"/>
    <property type="match status" value="1"/>
</dbReference>
<dbReference type="InterPro" id="IPR050624">
    <property type="entry name" value="HTH-type_Tx_Regulator"/>
</dbReference>
<dbReference type="InterPro" id="IPR001647">
    <property type="entry name" value="HTH_TetR"/>
</dbReference>
<dbReference type="RefSeq" id="WP_114642406.1">
    <property type="nucleotide sequence ID" value="NZ_JAACIO010000014.1"/>
</dbReference>
<evidence type="ECO:0000256" key="1">
    <source>
        <dbReference type="ARBA" id="ARBA00023125"/>
    </source>
</evidence>
<dbReference type="Gene3D" id="1.10.357.10">
    <property type="entry name" value="Tetracycline Repressor, domain 2"/>
    <property type="match status" value="1"/>
</dbReference>
<sequence length="193" mass="22728">MDNKIKKRKKIIEVATKLFVERGFHGTPTSLIAKEAGIATGTLFNYFKTKDILINEIFKDIKSEQKEIILKDLDEAKTSKLKLKKIWKNLIVWGINNPQERKFINYFSNSNFISDDTKTEIKKNYKFLLDIFREIIEKKGMKNTNELMLILNFMGACIFTGKYFHITKEPYNEKVCDEPFERFCKSIELCDED</sequence>
<evidence type="ECO:0000313" key="5">
    <source>
        <dbReference type="EMBL" id="REI41048.1"/>
    </source>
</evidence>
<gene>
    <name evidence="5" type="ORF">DYH56_08410</name>
</gene>
<reference evidence="5 6" key="1">
    <citation type="submission" date="2018-08" db="EMBL/GenBank/DDBJ databases">
        <title>Draft genome sequence of Psychrilyobacter sp. strain SD5 isolated from Black Sea water.</title>
        <authorList>
            <person name="Yadav S."/>
            <person name="Villanueva L."/>
            <person name="Damste J.S.S."/>
        </authorList>
    </citation>
    <scope>NUCLEOTIDE SEQUENCE [LARGE SCALE GENOMIC DNA]</scope>
    <source>
        <strain evidence="5 6">SD5</strain>
    </source>
</reference>
<dbReference type="PANTHER" id="PTHR43479">
    <property type="entry name" value="ACREF/ENVCD OPERON REPRESSOR-RELATED"/>
    <property type="match status" value="1"/>
</dbReference>
<dbReference type="PROSITE" id="PS50977">
    <property type="entry name" value="HTH_TETR_2"/>
    <property type="match status" value="1"/>
</dbReference>
<dbReference type="Proteomes" id="UP000263486">
    <property type="component" value="Unassembled WGS sequence"/>
</dbReference>
<comment type="caution">
    <text evidence="5">The sequence shown here is derived from an EMBL/GenBank/DDBJ whole genome shotgun (WGS) entry which is preliminary data.</text>
</comment>
<name>A0ABX9KGW2_9FUSO</name>
<protein>
    <submittedName>
        <fullName evidence="5">TetR family transcriptional regulator</fullName>
    </submittedName>
</protein>
<dbReference type="InterPro" id="IPR009057">
    <property type="entry name" value="Homeodomain-like_sf"/>
</dbReference>
<evidence type="ECO:0000313" key="6">
    <source>
        <dbReference type="Proteomes" id="UP000263486"/>
    </source>
</evidence>
<keyword evidence="3" id="KW-0472">Membrane</keyword>
<keyword evidence="3" id="KW-0812">Transmembrane</keyword>
<dbReference type="PRINTS" id="PR00455">
    <property type="entry name" value="HTHTETR"/>
</dbReference>
<keyword evidence="6" id="KW-1185">Reference proteome</keyword>
<evidence type="ECO:0000256" key="3">
    <source>
        <dbReference type="SAM" id="Phobius"/>
    </source>
</evidence>
<dbReference type="Pfam" id="PF00440">
    <property type="entry name" value="TetR_N"/>
    <property type="match status" value="1"/>
</dbReference>
<keyword evidence="1 2" id="KW-0238">DNA-binding</keyword>
<proteinExistence type="predicted"/>